<evidence type="ECO:0000256" key="1">
    <source>
        <dbReference type="SAM" id="MobiDB-lite"/>
    </source>
</evidence>
<feature type="chain" id="PRO_5020346811" description="Pentapeptide MXKDX repeat protein" evidence="2">
    <location>
        <begin position="27"/>
        <end position="130"/>
    </location>
</feature>
<evidence type="ECO:0000313" key="3">
    <source>
        <dbReference type="EMBL" id="TFC06824.1"/>
    </source>
</evidence>
<evidence type="ECO:0008006" key="5">
    <source>
        <dbReference type="Google" id="ProtNLM"/>
    </source>
</evidence>
<feature type="compositionally biased region" description="Low complexity" evidence="1">
    <location>
        <begin position="113"/>
        <end position="122"/>
    </location>
</feature>
<keyword evidence="2" id="KW-0732">Signal</keyword>
<dbReference type="EMBL" id="SOFM01000009">
    <property type="protein sequence ID" value="TFC06824.1"/>
    <property type="molecule type" value="Genomic_DNA"/>
</dbReference>
<feature type="signal peptide" evidence="2">
    <location>
        <begin position="1"/>
        <end position="26"/>
    </location>
</feature>
<feature type="region of interest" description="Disordered" evidence="1">
    <location>
        <begin position="91"/>
        <end position="130"/>
    </location>
</feature>
<gene>
    <name evidence="3" type="ORF">E3O32_03745</name>
</gene>
<protein>
    <recommendedName>
        <fullName evidence="5">Pentapeptide MXKDX repeat protein</fullName>
    </recommendedName>
</protein>
<dbReference type="Proteomes" id="UP000297643">
    <property type="component" value="Unassembled WGS sequence"/>
</dbReference>
<name>A0A4R8WFV8_9MICO</name>
<organism evidence="3 4">
    <name type="scientific">Cryobacterium mannosilyticum</name>
    <dbReference type="NCBI Taxonomy" id="1259190"/>
    <lineage>
        <taxon>Bacteria</taxon>
        <taxon>Bacillati</taxon>
        <taxon>Actinomycetota</taxon>
        <taxon>Actinomycetes</taxon>
        <taxon>Micrococcales</taxon>
        <taxon>Microbacteriaceae</taxon>
        <taxon>Cryobacterium</taxon>
    </lineage>
</organism>
<reference evidence="3 4" key="1">
    <citation type="submission" date="2019-03" db="EMBL/GenBank/DDBJ databases">
        <title>Genomics of glacier-inhabiting Cryobacterium strains.</title>
        <authorList>
            <person name="Liu Q."/>
            <person name="Xin Y.-H."/>
        </authorList>
    </citation>
    <scope>NUCLEOTIDE SEQUENCE [LARGE SCALE GENOMIC DNA]</scope>
    <source>
        <strain evidence="3 4">RHLT2-21</strain>
    </source>
</reference>
<sequence length="130" mass="13640">MRTQIWISSLAAAGLIVAGSVAPAYAAQSALTTDGMAGTTESQEVRGHAGTAAMAKMHRQMKKDMTDMTDMNMTDMTDMDMADMTDMTDTDMADMMGESGGARMGAKMKAHHAAASSTSAHTHSTEQGQS</sequence>
<dbReference type="AlphaFoldDB" id="A0A4R8WFV8"/>
<keyword evidence="4" id="KW-1185">Reference proteome</keyword>
<proteinExistence type="predicted"/>
<evidence type="ECO:0000313" key="4">
    <source>
        <dbReference type="Proteomes" id="UP000297643"/>
    </source>
</evidence>
<evidence type="ECO:0000256" key="2">
    <source>
        <dbReference type="SAM" id="SignalP"/>
    </source>
</evidence>
<comment type="caution">
    <text evidence="3">The sequence shown here is derived from an EMBL/GenBank/DDBJ whole genome shotgun (WGS) entry which is preliminary data.</text>
</comment>
<accession>A0A4R8WFV8</accession>
<dbReference type="RefSeq" id="WP_134507139.1">
    <property type="nucleotide sequence ID" value="NZ_SOFM01000009.1"/>
</dbReference>